<sequence length="349" mass="36508">MQSLSELIDETPPDRLRDNASPDAQRMRASATTEEPPPTAPPRRIAPSTQDALEAAEHGDARALAAYLENGGDPAATSRLHHMGWSLLHLAAGCALAGGPGAAQAYRRRPEPDAPGGFARCVELLLAAGAEPATGDERPAPLAGAVLCGDAASARLLLRAGAAAPTEVEAPPGRHTAAEREAMRELLAAPPKLLPRSPLRVEAKLSEYVEGDARERVVEVRWRPPPPAPGVGPVERYVVRGRAVAGGSTNADATVEFAVGVCFLRELRESPPSLRSRPLEVDEENWQTGELLEKVLTHGLGTRAAAAAPRPAARDDASGAAYAALDAGRPPPAPLLRPVAGPKEECVVC</sequence>
<reference evidence="2" key="1">
    <citation type="submission" date="2021-11" db="EMBL/GenBank/DDBJ databases">
        <authorList>
            <consortium name="Genoscope - CEA"/>
            <person name="William W."/>
        </authorList>
    </citation>
    <scope>NUCLEOTIDE SEQUENCE</scope>
</reference>
<name>A0A8J2SBP4_9STRA</name>
<gene>
    <name evidence="2" type="ORF">PECAL_2P28790</name>
</gene>
<comment type="caution">
    <text evidence="2">The sequence shown here is derived from an EMBL/GenBank/DDBJ whole genome shotgun (WGS) entry which is preliminary data.</text>
</comment>
<organism evidence="2 3">
    <name type="scientific">Pelagomonas calceolata</name>
    <dbReference type="NCBI Taxonomy" id="35677"/>
    <lineage>
        <taxon>Eukaryota</taxon>
        <taxon>Sar</taxon>
        <taxon>Stramenopiles</taxon>
        <taxon>Ochrophyta</taxon>
        <taxon>Pelagophyceae</taxon>
        <taxon>Pelagomonadales</taxon>
        <taxon>Pelagomonadaceae</taxon>
        <taxon>Pelagomonas</taxon>
    </lineage>
</organism>
<dbReference type="Proteomes" id="UP000789595">
    <property type="component" value="Unassembled WGS sequence"/>
</dbReference>
<accession>A0A8J2SBP4</accession>
<evidence type="ECO:0000256" key="1">
    <source>
        <dbReference type="SAM" id="MobiDB-lite"/>
    </source>
</evidence>
<dbReference type="OrthoDB" id="10257049at2759"/>
<proteinExistence type="predicted"/>
<dbReference type="InterPro" id="IPR036770">
    <property type="entry name" value="Ankyrin_rpt-contain_sf"/>
</dbReference>
<dbReference type="SUPFAM" id="SSF48403">
    <property type="entry name" value="Ankyrin repeat"/>
    <property type="match status" value="1"/>
</dbReference>
<dbReference type="AlphaFoldDB" id="A0A8J2SBP4"/>
<feature type="compositionally biased region" description="Low complexity" evidence="1">
    <location>
        <begin position="318"/>
        <end position="328"/>
    </location>
</feature>
<feature type="region of interest" description="Disordered" evidence="1">
    <location>
        <begin position="306"/>
        <end position="336"/>
    </location>
</feature>
<evidence type="ECO:0000313" key="2">
    <source>
        <dbReference type="EMBL" id="CAH0369743.1"/>
    </source>
</evidence>
<feature type="region of interest" description="Disordered" evidence="1">
    <location>
        <begin position="1"/>
        <end position="50"/>
    </location>
</feature>
<keyword evidence="3" id="KW-1185">Reference proteome</keyword>
<dbReference type="Gene3D" id="1.25.40.20">
    <property type="entry name" value="Ankyrin repeat-containing domain"/>
    <property type="match status" value="1"/>
</dbReference>
<evidence type="ECO:0000313" key="3">
    <source>
        <dbReference type="Proteomes" id="UP000789595"/>
    </source>
</evidence>
<dbReference type="EMBL" id="CAKKNE010000002">
    <property type="protein sequence ID" value="CAH0369743.1"/>
    <property type="molecule type" value="Genomic_DNA"/>
</dbReference>
<protein>
    <submittedName>
        <fullName evidence="2">Uncharacterized protein</fullName>
    </submittedName>
</protein>